<protein>
    <recommendedName>
        <fullName evidence="3">FBD domain-containing protein</fullName>
    </recommendedName>
</protein>
<dbReference type="Proteomes" id="UP000095767">
    <property type="component" value="Unassembled WGS sequence"/>
</dbReference>
<dbReference type="Gene3D" id="3.80.10.10">
    <property type="entry name" value="Ribonuclease Inhibitor"/>
    <property type="match status" value="1"/>
</dbReference>
<organism evidence="1 2">
    <name type="scientific">Dichanthelium oligosanthes</name>
    <dbReference type="NCBI Taxonomy" id="888268"/>
    <lineage>
        <taxon>Eukaryota</taxon>
        <taxon>Viridiplantae</taxon>
        <taxon>Streptophyta</taxon>
        <taxon>Embryophyta</taxon>
        <taxon>Tracheophyta</taxon>
        <taxon>Spermatophyta</taxon>
        <taxon>Magnoliopsida</taxon>
        <taxon>Liliopsida</taxon>
        <taxon>Poales</taxon>
        <taxon>Poaceae</taxon>
        <taxon>PACMAD clade</taxon>
        <taxon>Panicoideae</taxon>
        <taxon>Panicodae</taxon>
        <taxon>Paniceae</taxon>
        <taxon>Dichantheliinae</taxon>
        <taxon>Dichanthelium</taxon>
    </lineage>
</organism>
<proteinExistence type="predicted"/>
<evidence type="ECO:0000313" key="1">
    <source>
        <dbReference type="EMBL" id="OEL27265.1"/>
    </source>
</evidence>
<comment type="caution">
    <text evidence="1">The sequence shown here is derived from an EMBL/GenBank/DDBJ whole genome shotgun (WGS) entry which is preliminary data.</text>
</comment>
<name>A0A1E5VQ42_9POAL</name>
<dbReference type="AlphaFoldDB" id="A0A1E5VQ42"/>
<sequence>MAAAARYEALTELTLSKAWFVEGTPSDGRTLGDFVSSCCPRLRNLELTSPWGMHQPLVLRAEALEELLLFSAEGLTTLDVTAPKLRVLRVQLCSRSNGHGSSYIAYNYSINKVVTVMAPSLQEIGVYTTPHYNRPALDIQDLTGVRRLVDLYLDMHGQYCRDTDVGLQLLESCPRVEHISVLLDHFVSPGGHVNTSELVDLASDGAAPFAMVKSVDMEACIFPRHHLVTSISSFLSRSVGGRSAFVMT</sequence>
<keyword evidence="2" id="KW-1185">Reference proteome</keyword>
<evidence type="ECO:0000313" key="2">
    <source>
        <dbReference type="Proteomes" id="UP000095767"/>
    </source>
</evidence>
<evidence type="ECO:0008006" key="3">
    <source>
        <dbReference type="Google" id="ProtNLM"/>
    </source>
</evidence>
<dbReference type="EMBL" id="LWDX02032934">
    <property type="protein sequence ID" value="OEL27265.1"/>
    <property type="molecule type" value="Genomic_DNA"/>
</dbReference>
<dbReference type="OrthoDB" id="691251at2759"/>
<dbReference type="InterPro" id="IPR032675">
    <property type="entry name" value="LRR_dom_sf"/>
</dbReference>
<reference evidence="1 2" key="1">
    <citation type="submission" date="2016-09" db="EMBL/GenBank/DDBJ databases">
        <title>The draft genome of Dichanthelium oligosanthes: A C3 panicoid grass species.</title>
        <authorList>
            <person name="Studer A.J."/>
            <person name="Schnable J.C."/>
            <person name="Brutnell T.P."/>
        </authorList>
    </citation>
    <scope>NUCLEOTIDE SEQUENCE [LARGE SCALE GENOMIC DNA]</scope>
    <source>
        <strain evidence="2">cv. Kellogg 1175</strain>
        <tissue evidence="1">Leaf</tissue>
    </source>
</reference>
<gene>
    <name evidence="1" type="ORF">BAE44_0011716</name>
</gene>
<dbReference type="STRING" id="888268.A0A1E5VQ42"/>
<accession>A0A1E5VQ42</accession>